<evidence type="ECO:0000313" key="1">
    <source>
        <dbReference type="EMBL" id="CDF32644.1"/>
    </source>
</evidence>
<dbReference type="KEGG" id="ccp:CHC_T00001527001"/>
<dbReference type="GeneID" id="17320129"/>
<organism evidence="1 2">
    <name type="scientific">Chondrus crispus</name>
    <name type="common">Carrageen Irish moss</name>
    <name type="synonym">Polymorpha crispa</name>
    <dbReference type="NCBI Taxonomy" id="2769"/>
    <lineage>
        <taxon>Eukaryota</taxon>
        <taxon>Rhodophyta</taxon>
        <taxon>Florideophyceae</taxon>
        <taxon>Rhodymeniophycidae</taxon>
        <taxon>Gigartinales</taxon>
        <taxon>Gigartinaceae</taxon>
        <taxon>Chondrus</taxon>
    </lineage>
</organism>
<accession>R7Q3P6</accession>
<dbReference type="EMBL" id="HG001531">
    <property type="protein sequence ID" value="CDF32644.1"/>
    <property type="molecule type" value="Genomic_DNA"/>
</dbReference>
<name>R7Q3P6_CHOCR</name>
<dbReference type="Gramene" id="CDF32644">
    <property type="protein sequence ID" value="CDF32644"/>
    <property type="gene ID" value="CHC_T00001527001"/>
</dbReference>
<dbReference type="RefSeq" id="XP_005712416.1">
    <property type="nucleotide sequence ID" value="XM_005712359.1"/>
</dbReference>
<proteinExistence type="predicted"/>
<sequence>MPIDGPPTALDIAAKGAERSCVRVASGSSQRWSTKRWLISKVMGIGGGVGGRGSTAAEA</sequence>
<gene>
    <name evidence="1" type="ORF">CHC_T00001527001</name>
</gene>
<keyword evidence="2" id="KW-1185">Reference proteome</keyword>
<dbReference type="AlphaFoldDB" id="R7Q3P6"/>
<reference evidence="2" key="1">
    <citation type="journal article" date="2013" name="Proc. Natl. Acad. Sci. U.S.A.">
        <title>Genome structure and metabolic features in the red seaweed Chondrus crispus shed light on evolution of the Archaeplastida.</title>
        <authorList>
            <person name="Collen J."/>
            <person name="Porcel B."/>
            <person name="Carre W."/>
            <person name="Ball S.G."/>
            <person name="Chaparro C."/>
            <person name="Tonon T."/>
            <person name="Barbeyron T."/>
            <person name="Michel G."/>
            <person name="Noel B."/>
            <person name="Valentin K."/>
            <person name="Elias M."/>
            <person name="Artiguenave F."/>
            <person name="Arun A."/>
            <person name="Aury J.M."/>
            <person name="Barbosa-Neto J.F."/>
            <person name="Bothwell J.H."/>
            <person name="Bouget F.Y."/>
            <person name="Brillet L."/>
            <person name="Cabello-Hurtado F."/>
            <person name="Capella-Gutierrez S."/>
            <person name="Charrier B."/>
            <person name="Cladiere L."/>
            <person name="Cock J.M."/>
            <person name="Coelho S.M."/>
            <person name="Colleoni C."/>
            <person name="Czjzek M."/>
            <person name="Da Silva C."/>
            <person name="Delage L."/>
            <person name="Denoeud F."/>
            <person name="Deschamps P."/>
            <person name="Dittami S.M."/>
            <person name="Gabaldon T."/>
            <person name="Gachon C.M."/>
            <person name="Groisillier A."/>
            <person name="Herve C."/>
            <person name="Jabbari K."/>
            <person name="Katinka M."/>
            <person name="Kloareg B."/>
            <person name="Kowalczyk N."/>
            <person name="Labadie K."/>
            <person name="Leblanc C."/>
            <person name="Lopez P.J."/>
            <person name="McLachlan D.H."/>
            <person name="Meslet-Cladiere L."/>
            <person name="Moustafa A."/>
            <person name="Nehr Z."/>
            <person name="Nyvall Collen P."/>
            <person name="Panaud O."/>
            <person name="Partensky F."/>
            <person name="Poulain J."/>
            <person name="Rensing S.A."/>
            <person name="Rousvoal S."/>
            <person name="Samson G."/>
            <person name="Symeonidi A."/>
            <person name="Weissenbach J."/>
            <person name="Zambounis A."/>
            <person name="Wincker P."/>
            <person name="Boyen C."/>
        </authorList>
    </citation>
    <scope>NUCLEOTIDE SEQUENCE [LARGE SCALE GENOMIC DNA]</scope>
    <source>
        <strain evidence="2">cv. Stackhouse</strain>
    </source>
</reference>
<evidence type="ECO:0000313" key="2">
    <source>
        <dbReference type="Proteomes" id="UP000012073"/>
    </source>
</evidence>
<dbReference type="Proteomes" id="UP000012073">
    <property type="component" value="Unassembled WGS sequence"/>
</dbReference>
<protein>
    <submittedName>
        <fullName evidence="1">Uncharacterized protein</fullName>
    </submittedName>
</protein>